<accession>A0A6C1TZ14</accession>
<proteinExistence type="predicted"/>
<comment type="caution">
    <text evidence="1">The sequence shown here is derived from an EMBL/GenBank/DDBJ whole genome shotgun (WGS) entry which is preliminary data.</text>
</comment>
<dbReference type="AlphaFoldDB" id="A0A6C1TZ14"/>
<dbReference type="EMBL" id="RXIR01000003">
    <property type="protein sequence ID" value="TVS29823.1"/>
    <property type="molecule type" value="Genomic_DNA"/>
</dbReference>
<organism evidence="1 2">
    <name type="scientific">Corynebacterium sanguinis</name>
    <dbReference type="NCBI Taxonomy" id="2594913"/>
    <lineage>
        <taxon>Bacteria</taxon>
        <taxon>Bacillati</taxon>
        <taxon>Actinomycetota</taxon>
        <taxon>Actinomycetes</taxon>
        <taxon>Mycobacteriales</taxon>
        <taxon>Corynebacteriaceae</taxon>
        <taxon>Corynebacterium</taxon>
    </lineage>
</organism>
<evidence type="ECO:0000313" key="2">
    <source>
        <dbReference type="Proteomes" id="UP000336646"/>
    </source>
</evidence>
<dbReference type="Proteomes" id="UP000336646">
    <property type="component" value="Unassembled WGS sequence"/>
</dbReference>
<dbReference type="RefSeq" id="WP_144772585.1">
    <property type="nucleotide sequence ID" value="NZ_RXIR01000003.1"/>
</dbReference>
<gene>
    <name evidence="1" type="ORF">EKI59_02570</name>
</gene>
<sequence>MKDWEEAIVLINGEDALLSVAMEIVTGSSIDEIAGDFNAQKLAQQQGRRLAREAASHTGSYHWLDNFPYLAEKAGYEVSDMGKRPVMVAKK</sequence>
<reference evidence="1 2" key="1">
    <citation type="submission" date="2018-12" db="EMBL/GenBank/DDBJ databases">
        <title>Corynebacterium sanguinis sp. nov., a clinically-associated and environmental corynebacterium.</title>
        <authorList>
            <person name="Gonzales-Siles L."/>
            <person name="Jaen-Luchoro D."/>
            <person name="Cardew S."/>
            <person name="Inganas E."/>
            <person name="Ohlen M."/>
            <person name="Jensie-Markopolous S."/>
            <person name="Pinyeiro-Iglesias B."/>
            <person name="Molin K."/>
            <person name="Skovbjerg S."/>
            <person name="Svensson-Stadler L."/>
            <person name="Funke G."/>
            <person name="Moore E.R.B."/>
        </authorList>
    </citation>
    <scope>NUCLEOTIDE SEQUENCE [LARGE SCALE GENOMIC DNA]</scope>
    <source>
        <strain evidence="1 2">58734</strain>
    </source>
</reference>
<evidence type="ECO:0000313" key="1">
    <source>
        <dbReference type="EMBL" id="TVS29823.1"/>
    </source>
</evidence>
<protein>
    <submittedName>
        <fullName evidence="1">Uncharacterized protein</fullName>
    </submittedName>
</protein>
<name>A0A6C1TZ14_9CORY</name>